<dbReference type="EMBL" id="CADCTR010002491">
    <property type="protein sequence ID" value="CAA9356409.1"/>
    <property type="molecule type" value="Genomic_DNA"/>
</dbReference>
<accession>A0A6J4MF47</accession>
<organism evidence="2">
    <name type="scientific">uncultured Chloroflexia bacterium</name>
    <dbReference type="NCBI Taxonomy" id="1672391"/>
    <lineage>
        <taxon>Bacteria</taxon>
        <taxon>Bacillati</taxon>
        <taxon>Chloroflexota</taxon>
        <taxon>Chloroflexia</taxon>
        <taxon>environmental samples</taxon>
    </lineage>
</organism>
<feature type="domain" description="Integrase catalytic" evidence="1">
    <location>
        <begin position="120"/>
        <end position="301"/>
    </location>
</feature>
<dbReference type="GO" id="GO:0015074">
    <property type="term" value="P:DNA integration"/>
    <property type="evidence" value="ECO:0007669"/>
    <property type="project" value="InterPro"/>
</dbReference>
<sequence length="322" mass="37518">RKQPRAPRISRWEKLTLVLLARNLTGLTTSARSHISQVVRLFKPDTLLKWHRELVRRKWTFKKKEPLGRPPISAEVEGLILRLANENPRWGYGKLEGELSKLGHDVGRSTIRDVLKRRRVPPAPERSRQGTRWRTFLTHYKDEMVACDFFTVETTWLKTLYVLFFIELGSRRVHLAGCTTNPTSAWATQQARQFSWKIQDGSLPVRFLIHDRDTKFPSAFDTVFTSEDVTIIRTPVRAPDANAFAERWVRSVREECLDRILILNERHLNRVLTTYVDYYNHARPHQGIDQRCPIPLESGIRAGPIERRDILGGVIHDYRRAA</sequence>
<name>A0A6J4MF47_9CHLR</name>
<proteinExistence type="predicted"/>
<evidence type="ECO:0000313" key="2">
    <source>
        <dbReference type="EMBL" id="CAA9356409.1"/>
    </source>
</evidence>
<dbReference type="GO" id="GO:0003676">
    <property type="term" value="F:nucleic acid binding"/>
    <property type="evidence" value="ECO:0007669"/>
    <property type="project" value="InterPro"/>
</dbReference>
<dbReference type="Pfam" id="PF13683">
    <property type="entry name" value="rve_3"/>
    <property type="match status" value="1"/>
</dbReference>
<dbReference type="InterPro" id="IPR001584">
    <property type="entry name" value="Integrase_cat-core"/>
</dbReference>
<dbReference type="InterPro" id="IPR036397">
    <property type="entry name" value="RNaseH_sf"/>
</dbReference>
<reference evidence="2" key="1">
    <citation type="submission" date="2020-02" db="EMBL/GenBank/DDBJ databases">
        <authorList>
            <person name="Meier V. D."/>
        </authorList>
    </citation>
    <scope>NUCLEOTIDE SEQUENCE</scope>
    <source>
        <strain evidence="2">AVDCRST_MAG93</strain>
    </source>
</reference>
<evidence type="ECO:0000259" key="1">
    <source>
        <dbReference type="PROSITE" id="PS50994"/>
    </source>
</evidence>
<dbReference type="AlphaFoldDB" id="A0A6J4MF47"/>
<dbReference type="InterPro" id="IPR012337">
    <property type="entry name" value="RNaseH-like_sf"/>
</dbReference>
<dbReference type="Gene3D" id="3.30.420.10">
    <property type="entry name" value="Ribonuclease H-like superfamily/Ribonuclease H"/>
    <property type="match status" value="1"/>
</dbReference>
<dbReference type="SUPFAM" id="SSF53098">
    <property type="entry name" value="Ribonuclease H-like"/>
    <property type="match status" value="1"/>
</dbReference>
<protein>
    <submittedName>
        <fullName evidence="2">Mobile element protein</fullName>
    </submittedName>
</protein>
<gene>
    <name evidence="2" type="ORF">AVDCRST_MAG93-7377</name>
</gene>
<feature type="non-terminal residue" evidence="2">
    <location>
        <position position="1"/>
    </location>
</feature>
<dbReference type="PROSITE" id="PS50994">
    <property type="entry name" value="INTEGRASE"/>
    <property type="match status" value="1"/>
</dbReference>